<dbReference type="SUPFAM" id="SSF56645">
    <property type="entry name" value="Acyl-CoA dehydrogenase NM domain-like"/>
    <property type="match status" value="1"/>
</dbReference>
<dbReference type="Gene3D" id="1.20.140.10">
    <property type="entry name" value="Butyryl-CoA Dehydrogenase, subunit A, domain 3"/>
    <property type="match status" value="1"/>
</dbReference>
<feature type="domain" description="Acyl-CoA dehydrogenase C-terminal" evidence="5">
    <location>
        <begin position="252"/>
        <end position="360"/>
    </location>
</feature>
<keyword evidence="1" id="KW-0285">Flavoprotein</keyword>
<evidence type="ECO:0000256" key="1">
    <source>
        <dbReference type="ARBA" id="ARBA00022630"/>
    </source>
</evidence>
<evidence type="ECO:0000313" key="7">
    <source>
        <dbReference type="Proteomes" id="UP000198841"/>
    </source>
</evidence>
<dbReference type="Proteomes" id="UP000198841">
    <property type="component" value="Unassembled WGS sequence"/>
</dbReference>
<dbReference type="InterPro" id="IPR009100">
    <property type="entry name" value="AcylCoA_DH/oxidase_NM_dom_sf"/>
</dbReference>
<evidence type="ECO:0000256" key="2">
    <source>
        <dbReference type="ARBA" id="ARBA00023002"/>
    </source>
</evidence>
<name>A0A1I3ZNL7_9GAMM</name>
<reference evidence="6 7" key="1">
    <citation type="submission" date="2016-10" db="EMBL/GenBank/DDBJ databases">
        <authorList>
            <person name="Varghese N."/>
            <person name="Submissions S."/>
        </authorList>
    </citation>
    <scope>NUCLEOTIDE SEQUENCE [LARGE SCALE GENOMIC DNA]</scope>
    <source>
        <strain evidence="6 7">YR512</strain>
    </source>
</reference>
<dbReference type="Pfam" id="PF08028">
    <property type="entry name" value="Acyl-CoA_dh_2"/>
    <property type="match status" value="1"/>
</dbReference>
<dbReference type="Gene3D" id="2.40.110.10">
    <property type="entry name" value="Butyryl-CoA Dehydrogenase, subunit A, domain 2"/>
    <property type="match status" value="1"/>
</dbReference>
<dbReference type="CDD" id="cd00567">
    <property type="entry name" value="ACAD"/>
    <property type="match status" value="1"/>
</dbReference>
<dbReference type="PANTHER" id="PTHR43831:SF1">
    <property type="entry name" value="ISOBUTYRYL-COA DEHYDROGENASE, MITOCHONDRIAL"/>
    <property type="match status" value="1"/>
</dbReference>
<sequence>MANNPPFLAEILPVIIQALEKDAEEVDRSGEFPKTAFSVLQQHGLLHFVLPTTSGGSGGDLLASQAIIQAVARGEPSAALILIMQYLNTRRLDDTSNWPDAVRRKVAESVIRDGALINALRVEPELGTPARGGLPATRARRTAEGWRISGEKIYSTGSHGLSWFLVWASSDDVDPLVGGYLVPANTPGIHIIDEWDHLGMRGTCSHRVVLDDVLIPLDHAVNVAPWSTPRPGLNEEESVWMAVLLGSLYDAIAHSARDWFIGFLQQRVPANLGAPLASLPRFQELVGRIDTLLFTSQILLSSAAHGHVAGGHAAQIKQVVTENAIRSVQLMVESIGNHALTRHHPLQRHLRNVLCGRIHTPQDDAIFTSVGKSALSAERSTS</sequence>
<keyword evidence="2" id="KW-0560">Oxidoreductase</keyword>
<dbReference type="Pfam" id="PF02770">
    <property type="entry name" value="Acyl-CoA_dh_M"/>
    <property type="match status" value="1"/>
</dbReference>
<dbReference type="SUPFAM" id="SSF47203">
    <property type="entry name" value="Acyl-CoA dehydrogenase C-terminal domain-like"/>
    <property type="match status" value="1"/>
</dbReference>
<feature type="domain" description="Acyl-CoA oxidase/dehydrogenase middle" evidence="3">
    <location>
        <begin position="123"/>
        <end position="213"/>
    </location>
</feature>
<dbReference type="InterPro" id="IPR036250">
    <property type="entry name" value="AcylCo_DH-like_C"/>
</dbReference>
<dbReference type="InterPro" id="IPR052547">
    <property type="entry name" value="Mito_Isobutyryl-CoADH"/>
</dbReference>
<proteinExistence type="predicted"/>
<evidence type="ECO:0000313" key="6">
    <source>
        <dbReference type="EMBL" id="SFK45665.1"/>
    </source>
</evidence>
<dbReference type="InterPro" id="IPR046373">
    <property type="entry name" value="Acyl-CoA_Oxase/DH_mid-dom_sf"/>
</dbReference>
<dbReference type="InterPro" id="IPR006091">
    <property type="entry name" value="Acyl-CoA_Oxase/DH_mid-dom"/>
</dbReference>
<dbReference type="RefSeq" id="WP_008109523.1">
    <property type="nucleotide sequence ID" value="NZ_FOSD01000007.1"/>
</dbReference>
<dbReference type="InterPro" id="IPR013786">
    <property type="entry name" value="AcylCoA_DH/ox_N"/>
</dbReference>
<dbReference type="Gene3D" id="1.10.540.10">
    <property type="entry name" value="Acyl-CoA dehydrogenase/oxidase, N-terminal domain"/>
    <property type="match status" value="1"/>
</dbReference>
<evidence type="ECO:0000259" key="4">
    <source>
        <dbReference type="Pfam" id="PF02771"/>
    </source>
</evidence>
<dbReference type="PIRSF" id="PIRSF016578">
    <property type="entry name" value="HsaA"/>
    <property type="match status" value="1"/>
</dbReference>
<accession>A0A1I3ZNL7</accession>
<protein>
    <submittedName>
        <fullName evidence="6">Acyl-CoA dehydrogenase</fullName>
    </submittedName>
</protein>
<dbReference type="PANTHER" id="PTHR43831">
    <property type="entry name" value="ISOBUTYRYL-COA DEHYDROGENASE"/>
    <property type="match status" value="1"/>
</dbReference>
<keyword evidence="7" id="KW-1185">Reference proteome</keyword>
<dbReference type="InterPro" id="IPR037069">
    <property type="entry name" value="AcylCoA_DH/ox_N_sf"/>
</dbReference>
<dbReference type="InterPro" id="IPR013107">
    <property type="entry name" value="Acyl-CoA_DH_C"/>
</dbReference>
<organism evidence="6 7">
    <name type="scientific">Candidatus Pantoea symbiotica</name>
    <dbReference type="NCBI Taxonomy" id="1884370"/>
    <lineage>
        <taxon>Bacteria</taxon>
        <taxon>Pseudomonadati</taxon>
        <taxon>Pseudomonadota</taxon>
        <taxon>Gammaproteobacteria</taxon>
        <taxon>Enterobacterales</taxon>
        <taxon>Erwiniaceae</taxon>
        <taxon>Pantoea</taxon>
    </lineage>
</organism>
<dbReference type="EMBL" id="FOSD01000007">
    <property type="protein sequence ID" value="SFK45665.1"/>
    <property type="molecule type" value="Genomic_DNA"/>
</dbReference>
<comment type="caution">
    <text evidence="6">The sequence shown here is derived from an EMBL/GenBank/DDBJ whole genome shotgun (WGS) entry which is preliminary data.</text>
</comment>
<feature type="domain" description="Acyl-CoA dehydrogenase/oxidase N-terminal" evidence="4">
    <location>
        <begin position="19"/>
        <end position="84"/>
    </location>
</feature>
<gene>
    <name evidence="6" type="ORF">SAMN05518863_107111</name>
</gene>
<evidence type="ECO:0000259" key="3">
    <source>
        <dbReference type="Pfam" id="PF02770"/>
    </source>
</evidence>
<evidence type="ECO:0000259" key="5">
    <source>
        <dbReference type="Pfam" id="PF08028"/>
    </source>
</evidence>
<dbReference type="Pfam" id="PF02771">
    <property type="entry name" value="Acyl-CoA_dh_N"/>
    <property type="match status" value="1"/>
</dbReference>